<protein>
    <recommendedName>
        <fullName evidence="2">RING-type domain-containing protein</fullName>
    </recommendedName>
</protein>
<sequence length="77" mass="8197">MGGEDLEGDAAPSCSDNGSAYEHATEELATVTMCPVCLSKPRDMAFGCGHQTCSECGPQVADCPICRRPIDTRVKLY</sequence>
<dbReference type="EMBL" id="GL002605">
    <property type="protein sequence ID" value="EES20154.1"/>
    <property type="molecule type" value="Genomic_DNA"/>
</dbReference>
<dbReference type="HOGENOM" id="CLU_2642928_0_0_1"/>
<dbReference type="SUPFAM" id="SSF57850">
    <property type="entry name" value="RING/U-box"/>
    <property type="match status" value="1"/>
</dbReference>
<dbReference type="InterPro" id="IPR051728">
    <property type="entry name" value="RING-FYVE_E3_ubiquitin-ligase"/>
</dbReference>
<evidence type="ECO:0000256" key="1">
    <source>
        <dbReference type="PROSITE-ProRule" id="PRU00175"/>
    </source>
</evidence>
<dbReference type="AlphaFoldDB" id="C6JRM4"/>
<dbReference type="SMART" id="SM00184">
    <property type="entry name" value="RING"/>
    <property type="match status" value="1"/>
</dbReference>
<evidence type="ECO:0000259" key="2">
    <source>
        <dbReference type="PROSITE" id="PS50089"/>
    </source>
</evidence>
<accession>C6JRM4</accession>
<organism evidence="3">
    <name type="scientific">Sorghum bicolor</name>
    <name type="common">Sorghum</name>
    <name type="synonym">Sorghum vulgare</name>
    <dbReference type="NCBI Taxonomy" id="4558"/>
    <lineage>
        <taxon>Eukaryota</taxon>
        <taxon>Viridiplantae</taxon>
        <taxon>Streptophyta</taxon>
        <taxon>Embryophyta</taxon>
        <taxon>Tracheophyta</taxon>
        <taxon>Spermatophyta</taxon>
        <taxon>Magnoliopsida</taxon>
        <taxon>Liliopsida</taxon>
        <taxon>Poales</taxon>
        <taxon>Poaceae</taxon>
        <taxon>PACMAD clade</taxon>
        <taxon>Panicoideae</taxon>
        <taxon>Andropogonodae</taxon>
        <taxon>Andropogoneae</taxon>
        <taxon>Sorghinae</taxon>
        <taxon>Sorghum</taxon>
    </lineage>
</organism>
<dbReference type="PANTHER" id="PTHR14879:SF5">
    <property type="entry name" value="RING-TYPE DOMAIN-CONTAINING PROTEIN"/>
    <property type="match status" value="1"/>
</dbReference>
<keyword evidence="1" id="KW-0863">Zinc-finger</keyword>
<keyword evidence="1" id="KW-0862">Zinc</keyword>
<proteinExistence type="predicted"/>
<dbReference type="PROSITE" id="PS50089">
    <property type="entry name" value="ZF_RING_2"/>
    <property type="match status" value="1"/>
</dbReference>
<dbReference type="InterPro" id="IPR013083">
    <property type="entry name" value="Znf_RING/FYVE/PHD"/>
</dbReference>
<dbReference type="InterPro" id="IPR001841">
    <property type="entry name" value="Znf_RING"/>
</dbReference>
<dbReference type="ExpressionAtlas" id="C6JRM4">
    <property type="expression patterns" value="baseline"/>
</dbReference>
<dbReference type="Gene3D" id="3.30.40.10">
    <property type="entry name" value="Zinc/RING finger domain, C3HC4 (zinc finger)"/>
    <property type="match status" value="1"/>
</dbReference>
<dbReference type="GO" id="GO:0008270">
    <property type="term" value="F:zinc ion binding"/>
    <property type="evidence" value="ECO:0007669"/>
    <property type="project" value="UniProtKB-KW"/>
</dbReference>
<keyword evidence="1" id="KW-0479">Metal-binding</keyword>
<evidence type="ECO:0000313" key="3">
    <source>
        <dbReference type="EMBL" id="EES20154.1"/>
    </source>
</evidence>
<name>C6JRM4_SORBI</name>
<feature type="domain" description="RING-type" evidence="2">
    <location>
        <begin position="34"/>
        <end position="67"/>
    </location>
</feature>
<gene>
    <name evidence="3" type="primary">Sb0011s003340</name>
    <name evidence="3" type="ORF">SORBIDRAFT_0011s003340</name>
</gene>
<dbReference type="PANTHER" id="PTHR14879">
    <property type="entry name" value="CASPASE REGULATOR, RING FINGER DOMAIN-CONTAINING"/>
    <property type="match status" value="1"/>
</dbReference>
<dbReference type="Pfam" id="PF13920">
    <property type="entry name" value="zf-C3HC4_3"/>
    <property type="match status" value="1"/>
</dbReference>
<reference evidence="3" key="1">
    <citation type="journal article" date="2009" name="Nature">
        <title>The Sorghum bicolor genome and the diversification of grasses.</title>
        <authorList>
            <person name="Paterson A.H."/>
            <person name="Bowers J.E."/>
            <person name="Bruggmann R."/>
            <person name="Dubchak I."/>
            <person name="Grimwood J."/>
            <person name="Gundlach H."/>
            <person name="Haberer G."/>
            <person name="Hellsten U."/>
            <person name="Mitros T."/>
            <person name="Poliakov A."/>
            <person name="Schmutz J."/>
            <person name="Spannagl M."/>
            <person name="Tang H."/>
            <person name="Wang X."/>
            <person name="Wicker T."/>
            <person name="Bharti A.K."/>
            <person name="Chapman J."/>
            <person name="Feltus F.A."/>
            <person name="Gowik U."/>
            <person name="Grigoriev I.V."/>
            <person name="Lyons E."/>
            <person name="Maher C.A."/>
            <person name="Martis M."/>
            <person name="Narechania A."/>
            <person name="Otillar R.P."/>
            <person name="Penning B.W."/>
            <person name="Salamov A.A."/>
            <person name="Wang Y."/>
            <person name="Zhang L."/>
            <person name="Carpita N.C."/>
            <person name="Freeling M."/>
            <person name="Gingle A.R."/>
            <person name="Hash C.T."/>
            <person name="Keller B."/>
            <person name="Klein P."/>
            <person name="Kresovich S."/>
            <person name="McCann M.C."/>
            <person name="Ming R."/>
            <person name="Peterson D.G."/>
            <person name="Mehboob-ur-Rahman"/>
            <person name="Ware D."/>
            <person name="Westhoff P."/>
            <person name="Mayer K.F."/>
            <person name="Messing J."/>
            <person name="Rokhsar D.S."/>
        </authorList>
    </citation>
    <scope>NUCLEOTIDE SEQUENCE [LARGE SCALE GENOMIC DNA]</scope>
</reference>